<feature type="repeat" description="WD" evidence="3">
    <location>
        <begin position="532"/>
        <end position="573"/>
    </location>
</feature>
<organism evidence="4 5">
    <name type="scientific">Stentor coeruleus</name>
    <dbReference type="NCBI Taxonomy" id="5963"/>
    <lineage>
        <taxon>Eukaryota</taxon>
        <taxon>Sar</taxon>
        <taxon>Alveolata</taxon>
        <taxon>Ciliophora</taxon>
        <taxon>Postciliodesmatophora</taxon>
        <taxon>Heterotrichea</taxon>
        <taxon>Heterotrichida</taxon>
        <taxon>Stentoridae</taxon>
        <taxon>Stentor</taxon>
    </lineage>
</organism>
<keyword evidence="1 3" id="KW-0853">WD repeat</keyword>
<dbReference type="EMBL" id="MPUH01001221">
    <property type="protein sequence ID" value="OMJ69254.1"/>
    <property type="molecule type" value="Genomic_DNA"/>
</dbReference>
<evidence type="ECO:0000313" key="5">
    <source>
        <dbReference type="Proteomes" id="UP000187209"/>
    </source>
</evidence>
<sequence length="772" mass="89125">MVRQAYEKLDKIIEEYMRFYYTDNFDENDLEKSQIVSNEKISFEHPVFNDVEGSLTNSTISKRNFQHKISLETIQNKYDLYFYDCNLGYIDNFIMSLDKNILVITSYNSENAISVWNLSKGQMVAKFIGHQAYISCMTMSKNNNFIISGSGSYISKADSTVRVWNLAKKCQEIVFTGHSDRVSSVSITDNNVFIISGSNDKTIRLWNLITKNQEHIILCENNAYPLTITKNNHFIVSKALNEPLIIFNPKDKQIKALIRAQKMLIENISVTKSGRFLVSVTDNKIMVIVLPKNHKGISKSTCDNLLASNSSGYKRVLWNLLKKKHKFETKQHFSGINSIVLTSDKKFAVTGSSDKTVRIWDLNKKIQVGYFNNHTSIVKSVDITSDDKYAVSGSIDKTVRIWDLTEKKQVEVLYGHETAVNFVSITSDNQYFSLSETELILWDLKLKSILKQIPIHKIHTVSKDDTYCVTSNGKCLLVWNLLTKQKTLEFKGHTDIINCAAISNDNSFIASGSSDTTIRILDLQEKHQKSNINRHKRSITDIIITNDNHSIVSRSEDKTIRIWNLIRSKREKLQKAVFEGNFYYKNEFIVLENNIFIVSISYDGYSLNVYNTLEKSQEIVFESDIKIKTIKITKNSHFIILVSETDIKIWNFVDKKIEVVYENKFSMIKNAFITPLKKFLIVEFYKNVQVLDLEEKNVEVVIETSDNICLTGFEVSQLENKIYFSTGFGISVYNIDEKTLKHEIFFDKNFEELYNSDPVYEEKLFPKIRNID</sequence>
<dbReference type="PANTHER" id="PTHR19846:SF0">
    <property type="entry name" value="PRE-MRNA PROCESSING FACTOR 4"/>
    <property type="match status" value="1"/>
</dbReference>
<accession>A0A1R2AXL1</accession>
<evidence type="ECO:0000256" key="3">
    <source>
        <dbReference type="PROSITE-ProRule" id="PRU00221"/>
    </source>
</evidence>
<dbReference type="PRINTS" id="PR00320">
    <property type="entry name" value="GPROTEINBRPT"/>
</dbReference>
<dbReference type="Proteomes" id="UP000187209">
    <property type="component" value="Unassembled WGS sequence"/>
</dbReference>
<dbReference type="GO" id="GO:0000398">
    <property type="term" value="P:mRNA splicing, via spliceosome"/>
    <property type="evidence" value="ECO:0007669"/>
    <property type="project" value="TreeGrafter"/>
</dbReference>
<feature type="repeat" description="WD" evidence="3">
    <location>
        <begin position="175"/>
        <end position="216"/>
    </location>
</feature>
<dbReference type="AlphaFoldDB" id="A0A1R2AXL1"/>
<feature type="repeat" description="WD" evidence="3">
    <location>
        <begin position="371"/>
        <end position="412"/>
    </location>
</feature>
<dbReference type="GO" id="GO:0017070">
    <property type="term" value="F:U6 snRNA binding"/>
    <property type="evidence" value="ECO:0007669"/>
    <property type="project" value="TreeGrafter"/>
</dbReference>
<dbReference type="PANTHER" id="PTHR19846">
    <property type="entry name" value="WD40 REPEAT PROTEIN"/>
    <property type="match status" value="1"/>
</dbReference>
<protein>
    <submittedName>
        <fullName evidence="4">Uncharacterized protein</fullName>
    </submittedName>
</protein>
<dbReference type="Gene3D" id="2.130.10.10">
    <property type="entry name" value="YVTN repeat-like/Quinoprotein amine dehydrogenase"/>
    <property type="match status" value="3"/>
</dbReference>
<dbReference type="OrthoDB" id="538223at2759"/>
<comment type="caution">
    <text evidence="4">The sequence shown here is derived from an EMBL/GenBank/DDBJ whole genome shotgun (WGS) entry which is preliminary data.</text>
</comment>
<feature type="repeat" description="WD" evidence="3">
    <location>
        <begin position="490"/>
        <end position="531"/>
    </location>
</feature>
<evidence type="ECO:0000256" key="2">
    <source>
        <dbReference type="ARBA" id="ARBA00022737"/>
    </source>
</evidence>
<reference evidence="4 5" key="1">
    <citation type="submission" date="2016-11" db="EMBL/GenBank/DDBJ databases">
        <title>The macronuclear genome of Stentor coeruleus: a giant cell with tiny introns.</title>
        <authorList>
            <person name="Slabodnick M."/>
            <person name="Ruby J.G."/>
            <person name="Reiff S.B."/>
            <person name="Swart E.C."/>
            <person name="Gosai S."/>
            <person name="Prabakaran S."/>
            <person name="Witkowska E."/>
            <person name="Larue G.E."/>
            <person name="Fisher S."/>
            <person name="Freeman R.M."/>
            <person name="Gunawardena J."/>
            <person name="Chu W."/>
            <person name="Stover N.A."/>
            <person name="Gregory B.D."/>
            <person name="Nowacki M."/>
            <person name="Derisi J."/>
            <person name="Roy S.W."/>
            <person name="Marshall W.F."/>
            <person name="Sood P."/>
        </authorList>
    </citation>
    <scope>NUCLEOTIDE SEQUENCE [LARGE SCALE GENOMIC DNA]</scope>
    <source>
        <strain evidence="4">WM001</strain>
    </source>
</reference>
<dbReference type="SUPFAM" id="SSF50978">
    <property type="entry name" value="WD40 repeat-like"/>
    <property type="match status" value="2"/>
</dbReference>
<dbReference type="InterPro" id="IPR036322">
    <property type="entry name" value="WD40_repeat_dom_sf"/>
</dbReference>
<feature type="repeat" description="WD" evidence="3">
    <location>
        <begin position="329"/>
        <end position="363"/>
    </location>
</feature>
<dbReference type="CDD" id="cd00200">
    <property type="entry name" value="WD40"/>
    <property type="match status" value="1"/>
</dbReference>
<proteinExistence type="predicted"/>
<dbReference type="SMART" id="SM00320">
    <property type="entry name" value="WD40"/>
    <property type="match status" value="7"/>
</dbReference>
<dbReference type="InterPro" id="IPR011047">
    <property type="entry name" value="Quinoprotein_ADH-like_sf"/>
</dbReference>
<dbReference type="PROSITE" id="PS50294">
    <property type="entry name" value="WD_REPEATS_REGION"/>
    <property type="match status" value="5"/>
</dbReference>
<keyword evidence="5" id="KW-1185">Reference proteome</keyword>
<dbReference type="SUPFAM" id="SSF50998">
    <property type="entry name" value="Quinoprotein alcohol dehydrogenase-like"/>
    <property type="match status" value="1"/>
</dbReference>
<dbReference type="Pfam" id="PF00400">
    <property type="entry name" value="WD40"/>
    <property type="match status" value="6"/>
</dbReference>
<dbReference type="InterPro" id="IPR015943">
    <property type="entry name" value="WD40/YVTN_repeat-like_dom_sf"/>
</dbReference>
<evidence type="ECO:0000256" key="1">
    <source>
        <dbReference type="ARBA" id="ARBA00022574"/>
    </source>
</evidence>
<gene>
    <name evidence="4" type="ORF">SteCoe_33069</name>
</gene>
<dbReference type="GO" id="GO:0030621">
    <property type="term" value="F:U4 snRNA binding"/>
    <property type="evidence" value="ECO:0007669"/>
    <property type="project" value="TreeGrafter"/>
</dbReference>
<dbReference type="InterPro" id="IPR019775">
    <property type="entry name" value="WD40_repeat_CS"/>
</dbReference>
<dbReference type="InterPro" id="IPR001680">
    <property type="entry name" value="WD40_rpt"/>
</dbReference>
<evidence type="ECO:0000313" key="4">
    <source>
        <dbReference type="EMBL" id="OMJ69254.1"/>
    </source>
</evidence>
<dbReference type="PROSITE" id="PS50082">
    <property type="entry name" value="WD_REPEATS_2"/>
    <property type="match status" value="5"/>
</dbReference>
<keyword evidence="2" id="KW-0677">Repeat</keyword>
<dbReference type="GO" id="GO:0046540">
    <property type="term" value="C:U4/U6 x U5 tri-snRNP complex"/>
    <property type="evidence" value="ECO:0007669"/>
    <property type="project" value="TreeGrafter"/>
</dbReference>
<dbReference type="PROSITE" id="PS00678">
    <property type="entry name" value="WD_REPEATS_1"/>
    <property type="match status" value="3"/>
</dbReference>
<name>A0A1R2AXL1_9CILI</name>
<dbReference type="InterPro" id="IPR020472">
    <property type="entry name" value="WD40_PAC1"/>
</dbReference>